<name>A0A8D9DN03_9HEMI</name>
<dbReference type="EMBL" id="HBUF01369761">
    <property type="protein sequence ID" value="CAG6725546.1"/>
    <property type="molecule type" value="Transcribed_RNA"/>
</dbReference>
<evidence type="ECO:0000313" key="1">
    <source>
        <dbReference type="EMBL" id="CAG6725546.1"/>
    </source>
</evidence>
<sequence>MGINSLHLLMIHGKSVRFFRQRIPCEWFCCAHGNCNQLPLIPGFVVLHGNCNQFPLIPLGLNCYERKCVAPIYKTFFFFFYDSIKKVIISGIPTCFHNTHYLL</sequence>
<dbReference type="AlphaFoldDB" id="A0A8D9DN03"/>
<proteinExistence type="predicted"/>
<organism evidence="1">
    <name type="scientific">Cacopsylla melanoneura</name>
    <dbReference type="NCBI Taxonomy" id="428564"/>
    <lineage>
        <taxon>Eukaryota</taxon>
        <taxon>Metazoa</taxon>
        <taxon>Ecdysozoa</taxon>
        <taxon>Arthropoda</taxon>
        <taxon>Hexapoda</taxon>
        <taxon>Insecta</taxon>
        <taxon>Pterygota</taxon>
        <taxon>Neoptera</taxon>
        <taxon>Paraneoptera</taxon>
        <taxon>Hemiptera</taxon>
        <taxon>Sternorrhyncha</taxon>
        <taxon>Psylloidea</taxon>
        <taxon>Psyllidae</taxon>
        <taxon>Psyllinae</taxon>
        <taxon>Cacopsylla</taxon>
    </lineage>
</organism>
<reference evidence="1" key="1">
    <citation type="submission" date="2021-05" db="EMBL/GenBank/DDBJ databases">
        <authorList>
            <person name="Alioto T."/>
            <person name="Alioto T."/>
            <person name="Gomez Garrido J."/>
        </authorList>
    </citation>
    <scope>NUCLEOTIDE SEQUENCE</scope>
</reference>
<accession>A0A8D9DN03</accession>
<protein>
    <submittedName>
        <fullName evidence="1">Uncharacterized protein</fullName>
    </submittedName>
</protein>